<evidence type="ECO:0000259" key="11">
    <source>
        <dbReference type="PROSITE" id="PS51379"/>
    </source>
</evidence>
<keyword evidence="6" id="KW-0809">Transit peptide</keyword>
<dbReference type="GO" id="GO:0046872">
    <property type="term" value="F:metal ion binding"/>
    <property type="evidence" value="ECO:0007669"/>
    <property type="project" value="UniProtKB-KW"/>
</dbReference>
<sequence>MPENALYSVKNHWQAFVTQLEGVLKPEQLIRDLSRRTAYSTDASFYHLTPRLVLKLDDTTQVQRVLKLACRWLVPVTFRAAGTSLSGQAISDSVLILLSEQWRQTDVLDEGARIRLQPGVIGAFANQILAPYKRKIGPDPASIATCKIGGIAANNASGMCCGVKHNSYHTMEHMTFVLSDGTRVDTADARSVKQFYRKHDGLVSAIRRLRADVCADEVLTERIRHQYRFKNTLGYGLNALLDFEEPVDIITHLMIGSEGTLGFIGDITYRTIKLPAFKATGLYLFDTARQACDAIEALSDAGADAVELMDARALRSVADLLAPFSTRPVSSDNVALLIELTADNQQTLDSAQESVTSFFETEKTIHALQPFTRDISAITTLWNIRKGLFPAVGAVRESGTTVIIEDVAFDQHKLADGIQLLQQLFEKYRYDEAIIFGHALDGNVHFVFTQRFDSTKEKNRYRDFMEDVSKLVTDKLHGTLKAEHGTGRNMAPFIRQQWGGRALDVMKRLKHILDPAAILNPGVIINDDPDAHLKNLKQLPSVDEEIDSCIECGFCEPQCPSASLTLSPRQRIALMRRATQLPAAEQAEIRKDFVYAGDKTCAATGLCATACPVGINTGTWIKKRRHAESPDSLHFMAEHLKLSHSLARGTLNLATGVAAVTSKKTLQAATRSAHRLSQRIPVFAQTTPAAATTEYFAGQRFTDKVVFIPACPNRVFGSEDKQQSLTKTVVELLNKASIEVRYPDALTSLCCGQPFESHGNMQAAQQYREAFAAALQKASENGRYPIITDNSACALSSLSAQGIKVTELAQFLNEIVAARLHITPVTEPIALHLTCSSQHLDGANGLRSLAEKLCTNIFVPSHITCCGFAGDKGFTTPELNQAALSPLREQLPAECNRGISNSRTCEIGLSQSGGIPYQHIAYLMNEVSESLPTKECGR</sequence>
<dbReference type="Pfam" id="PF13183">
    <property type="entry name" value="Fer4_8"/>
    <property type="match status" value="1"/>
</dbReference>
<name>A0A5B7YGF4_9ALTE</name>
<proteinExistence type="inferred from homology"/>
<evidence type="ECO:0000256" key="1">
    <source>
        <dbReference type="ARBA" id="ARBA00001974"/>
    </source>
</evidence>
<evidence type="ECO:0000256" key="6">
    <source>
        <dbReference type="ARBA" id="ARBA00022946"/>
    </source>
</evidence>
<keyword evidence="7" id="KW-0560">Oxidoreductase</keyword>
<evidence type="ECO:0000256" key="8">
    <source>
        <dbReference type="ARBA" id="ARBA00023004"/>
    </source>
</evidence>
<dbReference type="AlphaFoldDB" id="A0A5B7YGF4"/>
<dbReference type="InterPro" id="IPR016167">
    <property type="entry name" value="FAD-bd_PCMH_sub1"/>
</dbReference>
<dbReference type="PANTHER" id="PTHR11748:SF111">
    <property type="entry name" value="D-LACTATE DEHYDROGENASE, MITOCHONDRIAL-RELATED"/>
    <property type="match status" value="1"/>
</dbReference>
<dbReference type="Gene3D" id="1.10.45.10">
    <property type="entry name" value="Vanillyl-alcohol Oxidase, Chain A, domain 4"/>
    <property type="match status" value="1"/>
</dbReference>
<dbReference type="Gene3D" id="3.30.43.10">
    <property type="entry name" value="Uridine Diphospho-n-acetylenolpyruvylglucosamine Reductase, domain 2"/>
    <property type="match status" value="1"/>
</dbReference>
<dbReference type="InterPro" id="IPR016169">
    <property type="entry name" value="FAD-bd_PCMH_sub2"/>
</dbReference>
<dbReference type="EC" id="1.1.2.4" evidence="10"/>
<evidence type="ECO:0000256" key="7">
    <source>
        <dbReference type="ARBA" id="ARBA00023002"/>
    </source>
</evidence>
<dbReference type="Pfam" id="PF02913">
    <property type="entry name" value="FAD-oxidase_C"/>
    <property type="match status" value="1"/>
</dbReference>
<dbReference type="SUPFAM" id="SSF55103">
    <property type="entry name" value="FAD-linked oxidases, C-terminal domain"/>
    <property type="match status" value="1"/>
</dbReference>
<evidence type="ECO:0000256" key="5">
    <source>
        <dbReference type="ARBA" id="ARBA00022827"/>
    </source>
</evidence>
<dbReference type="Gene3D" id="3.30.70.2740">
    <property type="match status" value="1"/>
</dbReference>
<gene>
    <name evidence="13" type="ORF">FBQ74_15130</name>
</gene>
<accession>A0A5B7YGF4</accession>
<keyword evidence="8" id="KW-0408">Iron</keyword>
<feature type="domain" description="FAD-binding PCMH-type" evidence="12">
    <location>
        <begin position="46"/>
        <end position="274"/>
    </location>
</feature>
<keyword evidence="3" id="KW-0285">Flavoprotein</keyword>
<dbReference type="PANTHER" id="PTHR11748">
    <property type="entry name" value="D-LACTATE DEHYDROGENASE"/>
    <property type="match status" value="1"/>
</dbReference>
<dbReference type="EMBL" id="CP039852">
    <property type="protein sequence ID" value="QCZ94717.1"/>
    <property type="molecule type" value="Genomic_DNA"/>
</dbReference>
<dbReference type="PROSITE" id="PS00198">
    <property type="entry name" value="4FE4S_FER_1"/>
    <property type="match status" value="1"/>
</dbReference>
<evidence type="ECO:0000256" key="9">
    <source>
        <dbReference type="ARBA" id="ARBA00023014"/>
    </source>
</evidence>
<dbReference type="OrthoDB" id="9811557at2"/>
<dbReference type="GO" id="GO:0008720">
    <property type="term" value="F:D-lactate dehydrogenase (NAD+) activity"/>
    <property type="evidence" value="ECO:0007669"/>
    <property type="project" value="TreeGrafter"/>
</dbReference>
<dbReference type="InterPro" id="IPR006094">
    <property type="entry name" value="Oxid_FAD_bind_N"/>
</dbReference>
<dbReference type="GO" id="GO:1903457">
    <property type="term" value="P:lactate catabolic process"/>
    <property type="evidence" value="ECO:0007669"/>
    <property type="project" value="TreeGrafter"/>
</dbReference>
<dbReference type="PROSITE" id="PS51379">
    <property type="entry name" value="4FE4S_FER_2"/>
    <property type="match status" value="1"/>
</dbReference>
<keyword evidence="14" id="KW-1185">Reference proteome</keyword>
<dbReference type="InterPro" id="IPR017896">
    <property type="entry name" value="4Fe4S_Fe-S-bd"/>
</dbReference>
<evidence type="ECO:0000256" key="2">
    <source>
        <dbReference type="ARBA" id="ARBA00008000"/>
    </source>
</evidence>
<dbReference type="InterPro" id="IPR004113">
    <property type="entry name" value="FAD-bd_oxidored_4_C"/>
</dbReference>
<dbReference type="GO" id="GO:0004458">
    <property type="term" value="F:D-lactate dehydrogenase (cytochrome) activity"/>
    <property type="evidence" value="ECO:0007669"/>
    <property type="project" value="UniProtKB-EC"/>
</dbReference>
<protein>
    <recommendedName>
        <fullName evidence="10">D-lactate dehydrogenase (cytochrome)</fullName>
        <ecNumber evidence="10">1.1.2.4</ecNumber>
    </recommendedName>
</protein>
<dbReference type="SUPFAM" id="SSF56176">
    <property type="entry name" value="FAD-binding/transporter-associated domain-like"/>
    <property type="match status" value="1"/>
</dbReference>
<dbReference type="InterPro" id="IPR004017">
    <property type="entry name" value="Cys_rich_dom"/>
</dbReference>
<dbReference type="GO" id="GO:0051536">
    <property type="term" value="F:iron-sulfur cluster binding"/>
    <property type="evidence" value="ECO:0007669"/>
    <property type="project" value="UniProtKB-KW"/>
</dbReference>
<reference evidence="13 14" key="1">
    <citation type="submission" date="2019-04" db="EMBL/GenBank/DDBJ databases">
        <title>Salinimonas iocasae sp. nov., a halophilic bacterium isolated from the outer tube casing of tubeworms in Okinawa Trough.</title>
        <authorList>
            <person name="Zhang H."/>
            <person name="Wang H."/>
            <person name="Li C."/>
        </authorList>
    </citation>
    <scope>NUCLEOTIDE SEQUENCE [LARGE SCALE GENOMIC DNA]</scope>
    <source>
        <strain evidence="13 14">KX18D6</strain>
    </source>
</reference>
<dbReference type="GO" id="GO:0071949">
    <property type="term" value="F:FAD binding"/>
    <property type="evidence" value="ECO:0007669"/>
    <property type="project" value="InterPro"/>
</dbReference>
<dbReference type="InterPro" id="IPR016166">
    <property type="entry name" value="FAD-bd_PCMH"/>
</dbReference>
<evidence type="ECO:0000259" key="12">
    <source>
        <dbReference type="PROSITE" id="PS51387"/>
    </source>
</evidence>
<feature type="domain" description="4Fe-4S ferredoxin-type" evidence="11">
    <location>
        <begin position="538"/>
        <end position="569"/>
    </location>
</feature>
<evidence type="ECO:0000256" key="3">
    <source>
        <dbReference type="ARBA" id="ARBA00022630"/>
    </source>
</evidence>
<dbReference type="InterPro" id="IPR016164">
    <property type="entry name" value="FAD-linked_Oxase-like_C"/>
</dbReference>
<dbReference type="InterPro" id="IPR017900">
    <property type="entry name" value="4Fe4S_Fe_S_CS"/>
</dbReference>
<keyword evidence="9" id="KW-0411">Iron-sulfur</keyword>
<dbReference type="InterPro" id="IPR036318">
    <property type="entry name" value="FAD-bd_PCMH-like_sf"/>
</dbReference>
<dbReference type="Gene3D" id="3.30.70.2190">
    <property type="match status" value="1"/>
</dbReference>
<evidence type="ECO:0000313" key="14">
    <source>
        <dbReference type="Proteomes" id="UP000304912"/>
    </source>
</evidence>
<dbReference type="Pfam" id="PF01565">
    <property type="entry name" value="FAD_binding_4"/>
    <property type="match status" value="1"/>
</dbReference>
<dbReference type="Proteomes" id="UP000304912">
    <property type="component" value="Chromosome"/>
</dbReference>
<keyword evidence="5" id="KW-0274">FAD</keyword>
<dbReference type="KEGG" id="salk:FBQ74_15130"/>
<dbReference type="RefSeq" id="WP_139757453.1">
    <property type="nucleotide sequence ID" value="NZ_CP039852.1"/>
</dbReference>
<evidence type="ECO:0000256" key="4">
    <source>
        <dbReference type="ARBA" id="ARBA00022723"/>
    </source>
</evidence>
<keyword evidence="4" id="KW-0479">Metal-binding</keyword>
<dbReference type="Pfam" id="PF02754">
    <property type="entry name" value="CCG"/>
    <property type="match status" value="1"/>
</dbReference>
<dbReference type="Gene3D" id="3.30.465.10">
    <property type="match status" value="1"/>
</dbReference>
<evidence type="ECO:0000256" key="10">
    <source>
        <dbReference type="ARBA" id="ARBA00038897"/>
    </source>
</evidence>
<evidence type="ECO:0000313" key="13">
    <source>
        <dbReference type="EMBL" id="QCZ94717.1"/>
    </source>
</evidence>
<comment type="similarity">
    <text evidence="2">Belongs to the FAD-binding oxidoreductase/transferase type 4 family.</text>
</comment>
<comment type="cofactor">
    <cofactor evidence="1">
        <name>FAD</name>
        <dbReference type="ChEBI" id="CHEBI:57692"/>
    </cofactor>
</comment>
<dbReference type="Gene3D" id="1.10.1060.10">
    <property type="entry name" value="Alpha-helical ferredoxin"/>
    <property type="match status" value="1"/>
</dbReference>
<organism evidence="13 14">
    <name type="scientific">Salinimonas iocasae</name>
    <dbReference type="NCBI Taxonomy" id="2572577"/>
    <lineage>
        <taxon>Bacteria</taxon>
        <taxon>Pseudomonadati</taxon>
        <taxon>Pseudomonadota</taxon>
        <taxon>Gammaproteobacteria</taxon>
        <taxon>Alteromonadales</taxon>
        <taxon>Alteromonadaceae</taxon>
        <taxon>Alteromonas/Salinimonas group</taxon>
        <taxon>Salinimonas</taxon>
    </lineage>
</organism>
<dbReference type="InterPro" id="IPR009051">
    <property type="entry name" value="Helical_ferredxn"/>
</dbReference>
<dbReference type="InterPro" id="IPR016171">
    <property type="entry name" value="Vanillyl_alc_oxidase_C-sub2"/>
</dbReference>
<dbReference type="PROSITE" id="PS51387">
    <property type="entry name" value="FAD_PCMH"/>
    <property type="match status" value="1"/>
</dbReference>
<dbReference type="SUPFAM" id="SSF46548">
    <property type="entry name" value="alpha-helical ferredoxin"/>
    <property type="match status" value="1"/>
</dbReference>